<dbReference type="KEGG" id="hje:HacjB3_11500"/>
<sequence length="69" mass="8073">MVSRIIPRVGPVGPRFEIDDEPCYVRFELDGDQRASGFDEFERRLKDGDDRVLIYVPVLFGRFWDPLAQ</sequence>
<proteinExistence type="predicted"/>
<dbReference type="AlphaFoldDB" id="D8J5I7"/>
<reference evidence="1 3" key="1">
    <citation type="journal article" date="2010" name="J. Bacteriol.">
        <title>Complete genome sequence of Halalkalicoccus jeotgali B3(T), an extremely halophilic archaeon.</title>
        <authorList>
            <person name="Roh S.W."/>
            <person name="Nam Y.D."/>
            <person name="Nam S.H."/>
            <person name="Choi S.H."/>
            <person name="Park H.S."/>
            <person name="Bae J.W."/>
        </authorList>
    </citation>
    <scope>NUCLEOTIDE SEQUENCE [LARGE SCALE GENOMIC DNA]</scope>
    <source>
        <strain evidence="1">B3</strain>
        <strain evidence="3">DSM 18796 / CECT 7217 / JCM 14584 / KCTC 4019 / B3</strain>
    </source>
</reference>
<evidence type="ECO:0000313" key="2">
    <source>
        <dbReference type="EMBL" id="ELY36547.1"/>
    </source>
</evidence>
<accession>D8J5I7</accession>
<name>D8J5I7_HALJB</name>
<evidence type="ECO:0000313" key="1">
    <source>
        <dbReference type="EMBL" id="ADJ15683.1"/>
    </source>
</evidence>
<dbReference type="Proteomes" id="UP000011645">
    <property type="component" value="Unassembled WGS sequence"/>
</dbReference>
<dbReference type="Proteomes" id="UP000000390">
    <property type="component" value="Chromosome"/>
</dbReference>
<reference evidence="2 4" key="2">
    <citation type="journal article" date="2014" name="PLoS Genet.">
        <title>Phylogenetically driven sequencing of extremely halophilic archaea reveals strategies for static and dynamic osmo-response.</title>
        <authorList>
            <person name="Becker E.A."/>
            <person name="Seitzer P.M."/>
            <person name="Tritt A."/>
            <person name="Larsen D."/>
            <person name="Krusor M."/>
            <person name="Yao A.I."/>
            <person name="Wu D."/>
            <person name="Madern D."/>
            <person name="Eisen J.A."/>
            <person name="Darling A.E."/>
            <person name="Facciotti M.T."/>
        </authorList>
    </citation>
    <scope>NUCLEOTIDE SEQUENCE [LARGE SCALE GENOMIC DNA]</scope>
    <source>
        <strain evidence="2">B3</strain>
        <strain evidence="4">DSM 18796 / CECT 7217 / JCM 14584 / KCTC 4019 / B3</strain>
    </source>
</reference>
<dbReference type="EMBL" id="CP002062">
    <property type="protein sequence ID" value="ADJ15683.1"/>
    <property type="molecule type" value="Genomic_DNA"/>
</dbReference>
<organism evidence="1 3">
    <name type="scientific">Halalkalicoccus jeotgali (strain DSM 18796 / CECT 7217 / JCM 14584 / KCTC 4019 / B3)</name>
    <dbReference type="NCBI Taxonomy" id="795797"/>
    <lineage>
        <taxon>Archaea</taxon>
        <taxon>Methanobacteriati</taxon>
        <taxon>Methanobacteriota</taxon>
        <taxon>Stenosarchaea group</taxon>
        <taxon>Halobacteria</taxon>
        <taxon>Halobacteriales</taxon>
        <taxon>Halococcaceae</taxon>
        <taxon>Halalkalicoccus</taxon>
    </lineage>
</organism>
<dbReference type="HOGENOM" id="CLU_2765914_0_0_2"/>
<evidence type="ECO:0000313" key="4">
    <source>
        <dbReference type="Proteomes" id="UP000011645"/>
    </source>
</evidence>
<evidence type="ECO:0000313" key="3">
    <source>
        <dbReference type="Proteomes" id="UP000000390"/>
    </source>
</evidence>
<keyword evidence="4" id="KW-1185">Reference proteome</keyword>
<protein>
    <submittedName>
        <fullName evidence="1">Uncharacterized protein</fullName>
    </submittedName>
</protein>
<dbReference type="EMBL" id="AOHV01000028">
    <property type="protein sequence ID" value="ELY36547.1"/>
    <property type="molecule type" value="Genomic_DNA"/>
</dbReference>
<gene>
    <name evidence="1" type="ordered locus">HacjB3_11500</name>
    <name evidence="2" type="ORF">C497_11148</name>
</gene>
<dbReference type="STRING" id="795797.HacjB3_11500"/>